<sequence length="136" mass="14664">MFRQLLATGLAPLFSLFIVCVGNGFAASLTTLRLDAAGVSATAVGLVSSSYFIGLTLGAIFNDRLIVRIGHIRAYSCFAALIAVSVLVQSLFVDVWGWLFLRLVYGWAIVGVFLVWKAGCCWPPTRRCAAACWPST</sequence>
<dbReference type="PANTHER" id="PTHR23521:SF3">
    <property type="entry name" value="MFS TRANSPORTER"/>
    <property type="match status" value="1"/>
</dbReference>
<dbReference type="Gene3D" id="1.20.1250.20">
    <property type="entry name" value="MFS general substrate transporter like domains"/>
    <property type="match status" value="1"/>
</dbReference>
<organism evidence="3">
    <name type="scientific">plant metagenome</name>
    <dbReference type="NCBI Taxonomy" id="1297885"/>
    <lineage>
        <taxon>unclassified sequences</taxon>
        <taxon>metagenomes</taxon>
        <taxon>organismal metagenomes</taxon>
    </lineage>
</organism>
<evidence type="ECO:0000313" key="3">
    <source>
        <dbReference type="EMBL" id="VFR40011.1"/>
    </source>
</evidence>
<keyword evidence="1" id="KW-0472">Membrane</keyword>
<dbReference type="EMBL" id="CAADHZ010000028">
    <property type="protein sequence ID" value="VFR40011.1"/>
    <property type="molecule type" value="Genomic_DNA"/>
</dbReference>
<dbReference type="AlphaFoldDB" id="A0A484QSJ0"/>
<dbReference type="InterPro" id="IPR036259">
    <property type="entry name" value="MFS_trans_sf"/>
</dbReference>
<name>A0A484QSJ0_9ZZZZ</name>
<gene>
    <name evidence="3" type="ORF">ANDO1_0338</name>
    <name evidence="2" type="ORF">ANDO2_0243</name>
</gene>
<evidence type="ECO:0000313" key="2">
    <source>
        <dbReference type="EMBL" id="VFR30508.1"/>
    </source>
</evidence>
<feature type="transmembrane region" description="Helical" evidence="1">
    <location>
        <begin position="72"/>
        <end position="92"/>
    </location>
</feature>
<dbReference type="GO" id="GO:0005886">
    <property type="term" value="C:plasma membrane"/>
    <property type="evidence" value="ECO:0007669"/>
    <property type="project" value="TreeGrafter"/>
</dbReference>
<dbReference type="SUPFAM" id="SSF103473">
    <property type="entry name" value="MFS general substrate transporter"/>
    <property type="match status" value="1"/>
</dbReference>
<dbReference type="EMBL" id="CAADIB010000010">
    <property type="protein sequence ID" value="VFR30508.1"/>
    <property type="molecule type" value="Genomic_DNA"/>
</dbReference>
<proteinExistence type="predicted"/>
<evidence type="ECO:0000256" key="1">
    <source>
        <dbReference type="SAM" id="Phobius"/>
    </source>
</evidence>
<reference evidence="3" key="1">
    <citation type="submission" date="2019-03" db="EMBL/GenBank/DDBJ databases">
        <authorList>
            <person name="Danneels B."/>
        </authorList>
    </citation>
    <scope>NUCLEOTIDE SEQUENCE</scope>
</reference>
<keyword evidence="1" id="KW-1133">Transmembrane helix</keyword>
<dbReference type="PANTHER" id="PTHR23521">
    <property type="entry name" value="TRANSPORTER MFS SUPERFAMILY"/>
    <property type="match status" value="1"/>
</dbReference>
<feature type="transmembrane region" description="Helical" evidence="1">
    <location>
        <begin position="98"/>
        <end position="116"/>
    </location>
</feature>
<keyword evidence="1 3" id="KW-0812">Transmembrane</keyword>
<accession>A0A484QSJ0</accession>
<protein>
    <submittedName>
        <fullName evidence="3">Transmembrane transport protein</fullName>
    </submittedName>
</protein>
<feature type="transmembrane region" description="Helical" evidence="1">
    <location>
        <begin position="36"/>
        <end position="60"/>
    </location>
</feature>